<evidence type="ECO:0000313" key="4">
    <source>
        <dbReference type="EMBL" id="SDW01109.1"/>
    </source>
</evidence>
<gene>
    <name evidence="2" type="ORF">BHR79_01475</name>
    <name evidence="3" type="ORF">EFE40_01315</name>
    <name evidence="4" type="ORF">SAMN04515625_0117</name>
</gene>
<evidence type="ECO:0000313" key="5">
    <source>
        <dbReference type="Proteomes" id="UP000186879"/>
    </source>
</evidence>
<organism evidence="2 5">
    <name type="scientific">Methanohalophilus halophilus</name>
    <dbReference type="NCBI Taxonomy" id="2177"/>
    <lineage>
        <taxon>Archaea</taxon>
        <taxon>Methanobacteriati</taxon>
        <taxon>Methanobacteriota</taxon>
        <taxon>Stenosarchaea group</taxon>
        <taxon>Methanomicrobia</taxon>
        <taxon>Methanosarcinales</taxon>
        <taxon>Methanosarcinaceae</taxon>
        <taxon>Methanohalophilus</taxon>
    </lineage>
</organism>
<evidence type="ECO:0000313" key="3">
    <source>
        <dbReference type="EMBL" id="RNI10849.1"/>
    </source>
</evidence>
<dbReference type="EMBL" id="FNMU01000001">
    <property type="protein sequence ID" value="SDW01109.1"/>
    <property type="molecule type" value="Genomic_DNA"/>
</dbReference>
<evidence type="ECO:0000313" key="7">
    <source>
        <dbReference type="Proteomes" id="UP000267921"/>
    </source>
</evidence>
<reference evidence="4 6" key="2">
    <citation type="submission" date="2016-10" db="EMBL/GenBank/DDBJ databases">
        <authorList>
            <person name="de Groot N.N."/>
        </authorList>
    </citation>
    <scope>NUCLEOTIDE SEQUENCE [LARGE SCALE GENOMIC DNA]</scope>
    <source>
        <strain evidence="4 6">Z-7982</strain>
    </source>
</reference>
<dbReference type="EMBL" id="CP017921">
    <property type="protein sequence ID" value="APH38283.1"/>
    <property type="molecule type" value="Genomic_DNA"/>
</dbReference>
<accession>A0A1L3Q097</accession>
<protein>
    <submittedName>
        <fullName evidence="2">Uncharacterized protein</fullName>
    </submittedName>
</protein>
<evidence type="ECO:0000313" key="2">
    <source>
        <dbReference type="EMBL" id="APH38283.1"/>
    </source>
</evidence>
<dbReference type="Proteomes" id="UP000186879">
    <property type="component" value="Chromosome"/>
</dbReference>
<reference evidence="3 7" key="3">
    <citation type="submission" date="2018-10" db="EMBL/GenBank/DDBJ databases">
        <title>Cultivation of a novel Methanohalophilus strain from Kebrit Deep of the Red Sea and a genomic comparison of members of the genus Methanohalophilus.</title>
        <authorList>
            <person name="Guan Y."/>
            <person name="Ngugi D.K."/>
            <person name="Stingl U."/>
        </authorList>
    </citation>
    <scope>NUCLEOTIDE SEQUENCE [LARGE SCALE GENOMIC DNA]</scope>
    <source>
        <strain evidence="3 7">DSM 3094</strain>
    </source>
</reference>
<name>A0A1L3Q097_9EURY</name>
<dbReference type="KEGG" id="mhaz:BHR79_01475"/>
<dbReference type="Proteomes" id="UP000198669">
    <property type="component" value="Unassembled WGS sequence"/>
</dbReference>
<evidence type="ECO:0000256" key="1">
    <source>
        <dbReference type="SAM" id="MobiDB-lite"/>
    </source>
</evidence>
<evidence type="ECO:0000313" key="6">
    <source>
        <dbReference type="Proteomes" id="UP000198669"/>
    </source>
</evidence>
<dbReference type="AlphaFoldDB" id="A0A1L3Q097"/>
<keyword evidence="5" id="KW-1185">Reference proteome</keyword>
<dbReference type="Proteomes" id="UP000267921">
    <property type="component" value="Unassembled WGS sequence"/>
</dbReference>
<dbReference type="STRING" id="2177.BHR79_01475"/>
<dbReference type="EMBL" id="RJJG01000001">
    <property type="protein sequence ID" value="RNI10849.1"/>
    <property type="molecule type" value="Genomic_DNA"/>
</dbReference>
<reference evidence="2 5" key="1">
    <citation type="submission" date="2016-10" db="EMBL/GenBank/DDBJ databases">
        <title>Methanohalophilus halophilus.</title>
        <authorList>
            <person name="L'haridon S."/>
        </authorList>
    </citation>
    <scope>NUCLEOTIDE SEQUENCE [LARGE SCALE GENOMIC DNA]</scope>
    <source>
        <strain evidence="2 5">Z-7982</strain>
    </source>
</reference>
<proteinExistence type="predicted"/>
<sequence>MVYSNEVIQMRQLQIDIPDTLFAKLELMPDSDNFICSLLEEALDPGKTRDDSVLLAQKLMSIENRLKSIENHIAGTSSTDPVPPSPVTDTLSPDEKPVVAANPAPEEVAEQEDDPFYTKMKRIKDNEKTSSADEAPSPIKQSILQYLPDGMIIKKQVLISLLSVRYPKDEVERNIEDMIGEGTVSTVEKGDGTCIQRC</sequence>
<feature type="region of interest" description="Disordered" evidence="1">
    <location>
        <begin position="73"/>
        <end position="96"/>
    </location>
</feature>